<name>A0ABY6UEX6_BIOOC</name>
<proteinExistence type="predicted"/>
<evidence type="ECO:0008006" key="3">
    <source>
        <dbReference type="Google" id="ProtNLM"/>
    </source>
</evidence>
<gene>
    <name evidence="1" type="ORF">CLO192961_LOCUS266481</name>
</gene>
<organism evidence="1 2">
    <name type="scientific">Bionectria ochroleuca</name>
    <name type="common">Gliocladium roseum</name>
    <dbReference type="NCBI Taxonomy" id="29856"/>
    <lineage>
        <taxon>Eukaryota</taxon>
        <taxon>Fungi</taxon>
        <taxon>Dikarya</taxon>
        <taxon>Ascomycota</taxon>
        <taxon>Pezizomycotina</taxon>
        <taxon>Sordariomycetes</taxon>
        <taxon>Hypocreomycetidae</taxon>
        <taxon>Hypocreales</taxon>
        <taxon>Bionectriaceae</taxon>
        <taxon>Clonostachys</taxon>
    </lineage>
</organism>
<dbReference type="EMBL" id="CABFNS010000809">
    <property type="protein sequence ID" value="VUC29761.1"/>
    <property type="molecule type" value="Genomic_DNA"/>
</dbReference>
<keyword evidence="2" id="KW-1185">Reference proteome</keyword>
<reference evidence="1 2" key="1">
    <citation type="submission" date="2019-06" db="EMBL/GenBank/DDBJ databases">
        <authorList>
            <person name="Broberg M."/>
        </authorList>
    </citation>
    <scope>NUCLEOTIDE SEQUENCE [LARGE SCALE GENOMIC DNA]</scope>
</reference>
<accession>A0ABY6UEX6</accession>
<comment type="caution">
    <text evidence="1">The sequence shown here is derived from an EMBL/GenBank/DDBJ whole genome shotgun (WGS) entry which is preliminary data.</text>
</comment>
<protein>
    <recommendedName>
        <fullName evidence="3">F-box domain-containing protein</fullName>
    </recommendedName>
</protein>
<dbReference type="Proteomes" id="UP000766486">
    <property type="component" value="Unassembled WGS sequence"/>
</dbReference>
<evidence type="ECO:0000313" key="2">
    <source>
        <dbReference type="Proteomes" id="UP000766486"/>
    </source>
</evidence>
<evidence type="ECO:0000313" key="1">
    <source>
        <dbReference type="EMBL" id="VUC29761.1"/>
    </source>
</evidence>
<sequence>MTSIHAVLTFRETWPLSRNLDLKGVYDELRRLHLFVAVIRASSLRRTEHRRMGPGLDDKKSQYPPIFLSAETEDALVLSYLDEALSKYTRSPEEDPDADWKKWLLSFGKRGGETRVKPLAEHEATGAGFAYRYLAVRRWAEIHEKFLRNRANELSRQSIRALNLLDLPMEVMANVFEFFKHPALSAQGGVDWETEENDESSTGWWRFETLKNARLVCRLFNALASPLLCPILRLDVQKASIDRLRRITASPSLSSGIRGVRLNLNYCVGEIAMDELIFLSVIRAEVNDFFSNCEDIYEDVDDRAGPTRNGNMLISSAISFCQQEAMRGTNARPKKEIYPFVDAIRRGYRNYANLHLEQRHILRHGDFARNLATSLAQLGRSIGLKLCDDLPRYTYGDAHRTSRVLGTRRKTPQIFVSAEALTKSISRPHQWARLKGLDYPVRFETARLLCELPLALHREGVSVDHFKPCSLKRLRSFQPLCPSAYLPDEVPNEGSQEAWGQLFAFSKHLRSFEIPLNELSTESSTPVQERDVPVIETYLRAMLASHRLVNLRLSLEFLVQYTHPDPQSNGQRAERYHVLKSNIFTSPWPQLKRVALRCLCLTQSDLEVFCENLSYELVEFFMNDVKLSSGNWKTIADMLHGKLAQRARLKKCKIKVSALRGGEAVEIAERQNAARNPNFPHQHLIYDGSLELSRMVEQFLKGKCDINPLSSISMGSATAS</sequence>